<reference evidence="6" key="2">
    <citation type="journal article" date="2007" name="Science">
        <title>Draft genome sequence of the sexually transmitted pathogen Trichomonas vaginalis.</title>
        <authorList>
            <person name="Carlton J.M."/>
            <person name="Hirt R.P."/>
            <person name="Silva J.C."/>
            <person name="Delcher A.L."/>
            <person name="Schatz M."/>
            <person name="Zhao Q."/>
            <person name="Wortman J.R."/>
            <person name="Bidwell S.L."/>
            <person name="Alsmark U.C.M."/>
            <person name="Besteiro S."/>
            <person name="Sicheritz-Ponten T."/>
            <person name="Noel C.J."/>
            <person name="Dacks J.B."/>
            <person name="Foster P.G."/>
            <person name="Simillion C."/>
            <person name="Van de Peer Y."/>
            <person name="Miranda-Saavedra D."/>
            <person name="Barton G.J."/>
            <person name="Westrop G.D."/>
            <person name="Mueller S."/>
            <person name="Dessi D."/>
            <person name="Fiori P.L."/>
            <person name="Ren Q."/>
            <person name="Paulsen I."/>
            <person name="Zhang H."/>
            <person name="Bastida-Corcuera F.D."/>
            <person name="Simoes-Barbosa A."/>
            <person name="Brown M.T."/>
            <person name="Hayes R.D."/>
            <person name="Mukherjee M."/>
            <person name="Okumura C.Y."/>
            <person name="Schneider R."/>
            <person name="Smith A.J."/>
            <person name="Vanacova S."/>
            <person name="Villalvazo M."/>
            <person name="Haas B.J."/>
            <person name="Pertea M."/>
            <person name="Feldblyum T.V."/>
            <person name="Utterback T.R."/>
            <person name="Shu C.L."/>
            <person name="Osoegawa K."/>
            <person name="de Jong P.J."/>
            <person name="Hrdy I."/>
            <person name="Horvathova L."/>
            <person name="Zubacova Z."/>
            <person name="Dolezal P."/>
            <person name="Malik S.B."/>
            <person name="Logsdon J.M. Jr."/>
            <person name="Henze K."/>
            <person name="Gupta A."/>
            <person name="Wang C.C."/>
            <person name="Dunne R.L."/>
            <person name="Upcroft J.A."/>
            <person name="Upcroft P."/>
            <person name="White O."/>
            <person name="Salzberg S.L."/>
            <person name="Tang P."/>
            <person name="Chiu C.-H."/>
            <person name="Lee Y.-S."/>
            <person name="Embley T.M."/>
            <person name="Coombs G.H."/>
            <person name="Mottram J.C."/>
            <person name="Tachezy J."/>
            <person name="Fraser-Liggett C.M."/>
            <person name="Johnson P.J."/>
        </authorList>
    </citation>
    <scope>NUCLEOTIDE SEQUENCE [LARGE SCALE GENOMIC DNA]</scope>
    <source>
        <strain evidence="6">G3</strain>
    </source>
</reference>
<dbReference type="FunCoup" id="A2DDM3">
    <property type="interactions" value="638"/>
</dbReference>
<organism evidence="6 7">
    <name type="scientific">Trichomonas vaginalis (strain ATCC PRA-98 / G3)</name>
    <dbReference type="NCBI Taxonomy" id="412133"/>
    <lineage>
        <taxon>Eukaryota</taxon>
        <taxon>Metamonada</taxon>
        <taxon>Parabasalia</taxon>
        <taxon>Trichomonadida</taxon>
        <taxon>Trichomonadidae</taxon>
        <taxon>Trichomonas</taxon>
    </lineage>
</organism>
<dbReference type="PANTHER" id="PTHR12850">
    <property type="entry name" value="40S RIBOSOMAL PROTEIN S25"/>
    <property type="match status" value="1"/>
</dbReference>
<keyword evidence="2 4" id="KW-0689">Ribosomal protein</keyword>
<dbReference type="KEGG" id="tva:5466947"/>
<dbReference type="GO" id="GO:0022627">
    <property type="term" value="C:cytosolic small ribosomal subunit"/>
    <property type="evidence" value="ECO:0000318"/>
    <property type="project" value="GO_Central"/>
</dbReference>
<gene>
    <name evidence="6" type="ORF">TVAG_198370</name>
</gene>
<dbReference type="Proteomes" id="UP000001542">
    <property type="component" value="Unassembled WGS sequence"/>
</dbReference>
<sequence>MSAKGGARKKWTKTTNKEKREWSCIISPEQAADMQKSVPKQKTITVNKLAEKYKISLTVARKALEAMAAEGKIVPVISSHDLKCYAPHPDHVVEKVEAAPEEQTSKKATKKGKK</sequence>
<protein>
    <recommendedName>
        <fullName evidence="4">40S ribosomal protein S25</fullName>
    </recommendedName>
</protein>
<dbReference type="GO" id="GO:0003735">
    <property type="term" value="F:structural constituent of ribosome"/>
    <property type="evidence" value="ECO:0000318"/>
    <property type="project" value="GO_Central"/>
</dbReference>
<name>A2DDM3_TRIV3</name>
<evidence type="ECO:0000256" key="4">
    <source>
        <dbReference type="RuleBase" id="RU366057"/>
    </source>
</evidence>
<keyword evidence="7" id="KW-1185">Reference proteome</keyword>
<dbReference type="EMBL" id="DS113190">
    <property type="protein sequence ID" value="EAY21399.1"/>
    <property type="molecule type" value="Genomic_DNA"/>
</dbReference>
<dbReference type="AlphaFoldDB" id="A2DDM3"/>
<proteinExistence type="inferred from homology"/>
<reference evidence="6" key="1">
    <citation type="submission" date="2006-10" db="EMBL/GenBank/DDBJ databases">
        <authorList>
            <person name="Amadeo P."/>
            <person name="Zhao Q."/>
            <person name="Wortman J."/>
            <person name="Fraser-Liggett C."/>
            <person name="Carlton J."/>
        </authorList>
    </citation>
    <scope>NUCLEOTIDE SEQUENCE</scope>
    <source>
        <strain evidence="6">G3</strain>
    </source>
</reference>
<dbReference type="SMR" id="A2DDM3"/>
<dbReference type="Pfam" id="PF03297">
    <property type="entry name" value="Ribosomal_S25"/>
    <property type="match status" value="1"/>
</dbReference>
<dbReference type="VEuPathDB" id="TrichDB:TVAG_198370"/>
<dbReference type="VEuPathDB" id="TrichDB:TVAGG3_0998790"/>
<accession>A2DDM3</accession>
<evidence type="ECO:0000256" key="1">
    <source>
        <dbReference type="ARBA" id="ARBA00009106"/>
    </source>
</evidence>
<evidence type="ECO:0000313" key="7">
    <source>
        <dbReference type="Proteomes" id="UP000001542"/>
    </source>
</evidence>
<dbReference type="STRING" id="5722.A2DDM3"/>
<dbReference type="InterPro" id="IPR004977">
    <property type="entry name" value="Ribosomal_eS25"/>
</dbReference>
<evidence type="ECO:0000256" key="2">
    <source>
        <dbReference type="ARBA" id="ARBA00022980"/>
    </source>
</evidence>
<comment type="similarity">
    <text evidence="1 4">Belongs to the eukaryotic ribosomal protein eS25 family.</text>
</comment>
<dbReference type="InParanoid" id="A2DDM3"/>
<evidence type="ECO:0000256" key="5">
    <source>
        <dbReference type="SAM" id="MobiDB-lite"/>
    </source>
</evidence>
<dbReference type="FunFam" id="3.30.63.20:FF:000005">
    <property type="entry name" value="Uncharacterized protein"/>
    <property type="match status" value="1"/>
</dbReference>
<evidence type="ECO:0000256" key="3">
    <source>
        <dbReference type="ARBA" id="ARBA00023274"/>
    </source>
</evidence>
<dbReference type="RefSeq" id="XP_001582385.1">
    <property type="nucleotide sequence ID" value="XM_001582335.1"/>
</dbReference>
<evidence type="ECO:0000313" key="6">
    <source>
        <dbReference type="EMBL" id="EAY21399.1"/>
    </source>
</evidence>
<dbReference type="OrthoDB" id="10263513at2759"/>
<feature type="compositionally biased region" description="Basic residues" evidence="5">
    <location>
        <begin position="1"/>
        <end position="12"/>
    </location>
</feature>
<feature type="region of interest" description="Disordered" evidence="5">
    <location>
        <begin position="1"/>
        <end position="20"/>
    </location>
</feature>
<dbReference type="Gene3D" id="3.30.63.20">
    <property type="match status" value="1"/>
</dbReference>
<keyword evidence="3 4" id="KW-0687">Ribonucleoprotein</keyword>